<feature type="domain" description="RelA/SpoT" evidence="1">
    <location>
        <begin position="77"/>
        <end position="202"/>
    </location>
</feature>
<protein>
    <submittedName>
        <fullName evidence="2">RelA/SpoT domain-containing protein</fullName>
    </submittedName>
</protein>
<organism evidence="2 3">
    <name type="scientific">Parvularcula mediterranea</name>
    <dbReference type="NCBI Taxonomy" id="2732508"/>
    <lineage>
        <taxon>Bacteria</taxon>
        <taxon>Pseudomonadati</taxon>
        <taxon>Pseudomonadota</taxon>
        <taxon>Alphaproteobacteria</taxon>
        <taxon>Parvularculales</taxon>
        <taxon>Parvularculaceae</taxon>
        <taxon>Parvularcula</taxon>
    </lineage>
</organism>
<reference evidence="2 3" key="1">
    <citation type="submission" date="2020-05" db="EMBL/GenBank/DDBJ databases">
        <title>Parvularcula mediterraneae sp. nov., isolated from polypropylene straw from shallow seawater of the seashore of Laganas in Zakynthos island, Greece.</title>
        <authorList>
            <person name="Szabo I."/>
            <person name="Al-Omari J."/>
            <person name="Rado J."/>
            <person name="Szerdahelyi G.S."/>
        </authorList>
    </citation>
    <scope>NUCLEOTIDE SEQUENCE [LARGE SCALE GENOMIC DNA]</scope>
    <source>
        <strain evidence="2 3">ZS-1/3</strain>
    </source>
</reference>
<dbReference type="CDD" id="cd05399">
    <property type="entry name" value="NT_Rel-Spo_like"/>
    <property type="match status" value="1"/>
</dbReference>
<dbReference type="GO" id="GO:0015969">
    <property type="term" value="P:guanosine tetraphosphate metabolic process"/>
    <property type="evidence" value="ECO:0007669"/>
    <property type="project" value="InterPro"/>
</dbReference>
<dbReference type="PANTHER" id="PTHR47837">
    <property type="entry name" value="GTP PYROPHOSPHOKINASE YJBM"/>
    <property type="match status" value="1"/>
</dbReference>
<dbReference type="SUPFAM" id="SSF81301">
    <property type="entry name" value="Nucleotidyltransferase"/>
    <property type="match status" value="1"/>
</dbReference>
<dbReference type="EMBL" id="JABFCX010000003">
    <property type="protein sequence ID" value="NNU17303.1"/>
    <property type="molecule type" value="Genomic_DNA"/>
</dbReference>
<dbReference type="PANTHER" id="PTHR47837:SF1">
    <property type="entry name" value="GTP PYROPHOSPHOKINASE YJBM"/>
    <property type="match status" value="1"/>
</dbReference>
<accession>A0A7Y3W699</accession>
<keyword evidence="3" id="KW-1185">Reference proteome</keyword>
<dbReference type="Gene3D" id="3.30.460.10">
    <property type="entry name" value="Beta Polymerase, domain 2"/>
    <property type="match status" value="1"/>
</dbReference>
<dbReference type="InterPro" id="IPR043519">
    <property type="entry name" value="NT_sf"/>
</dbReference>
<name>A0A7Y3W699_9PROT</name>
<dbReference type="SMART" id="SM00954">
    <property type="entry name" value="RelA_SpoT"/>
    <property type="match status" value="1"/>
</dbReference>
<sequence length="372" mass="42790">MREDDGKRELAKTATGIVPLYSRSRVDRAGDAIRKGSSSVEDRLVLENWRGAHAHVINTFQATLRRRAKGTSAVVGQRLKRRPTIVDKLTRQPQMQLSRMHDIAGCRVIFDTVEQMLDFREEFNSSRAKHDRLTAHRDQFNYLHRPKPTGYRGIHDVYKYEAYQPSAAAWNGLRIEVQFRTRVQHAWATAVEIADLLTRSRGKFNQASQEYHDFFVACSEILARTKENSVSSWCGREDTDLLREFRRLNAATSLLRILRRSNERIPQIPSRIVGGGLNTILVYPFEDDGKLQGFGFRNMRVAIKRYEELERRYDGQADIVLVRAGDLKALKRVFQNYFTDATDFVRYVDAGVKKLQVQNVARSGRKIGSKAN</sequence>
<dbReference type="RefSeq" id="WP_173200596.1">
    <property type="nucleotide sequence ID" value="NZ_JABFCX010000003.1"/>
</dbReference>
<dbReference type="InterPro" id="IPR007685">
    <property type="entry name" value="RelA_SpoT"/>
</dbReference>
<dbReference type="Proteomes" id="UP000536835">
    <property type="component" value="Unassembled WGS sequence"/>
</dbReference>
<evidence type="ECO:0000313" key="3">
    <source>
        <dbReference type="Proteomes" id="UP000536835"/>
    </source>
</evidence>
<proteinExistence type="predicted"/>
<dbReference type="AlphaFoldDB" id="A0A7Y3W699"/>
<gene>
    <name evidence="2" type="ORF">HK107_13310</name>
</gene>
<evidence type="ECO:0000259" key="1">
    <source>
        <dbReference type="SMART" id="SM00954"/>
    </source>
</evidence>
<dbReference type="InterPro" id="IPR052366">
    <property type="entry name" value="GTP_Pyrophosphokinase"/>
</dbReference>
<evidence type="ECO:0000313" key="2">
    <source>
        <dbReference type="EMBL" id="NNU17303.1"/>
    </source>
</evidence>
<comment type="caution">
    <text evidence="2">The sequence shown here is derived from an EMBL/GenBank/DDBJ whole genome shotgun (WGS) entry which is preliminary data.</text>
</comment>
<dbReference type="Pfam" id="PF04607">
    <property type="entry name" value="RelA_SpoT"/>
    <property type="match status" value="1"/>
</dbReference>